<feature type="compositionally biased region" description="Basic and acidic residues" evidence="1">
    <location>
        <begin position="1"/>
        <end position="24"/>
    </location>
</feature>
<accession>A0A9P0H9Q8</accession>
<feature type="region of interest" description="Disordered" evidence="1">
    <location>
        <begin position="120"/>
        <end position="141"/>
    </location>
</feature>
<keyword evidence="2" id="KW-1133">Transmembrane helix</keyword>
<organism evidence="3 4">
    <name type="scientific">Nezara viridula</name>
    <name type="common">Southern green stink bug</name>
    <name type="synonym">Cimex viridulus</name>
    <dbReference type="NCBI Taxonomy" id="85310"/>
    <lineage>
        <taxon>Eukaryota</taxon>
        <taxon>Metazoa</taxon>
        <taxon>Ecdysozoa</taxon>
        <taxon>Arthropoda</taxon>
        <taxon>Hexapoda</taxon>
        <taxon>Insecta</taxon>
        <taxon>Pterygota</taxon>
        <taxon>Neoptera</taxon>
        <taxon>Paraneoptera</taxon>
        <taxon>Hemiptera</taxon>
        <taxon>Heteroptera</taxon>
        <taxon>Panheteroptera</taxon>
        <taxon>Pentatomomorpha</taxon>
        <taxon>Pentatomoidea</taxon>
        <taxon>Pentatomidae</taxon>
        <taxon>Pentatominae</taxon>
        <taxon>Nezara</taxon>
    </lineage>
</organism>
<proteinExistence type="predicted"/>
<evidence type="ECO:0000256" key="1">
    <source>
        <dbReference type="SAM" id="MobiDB-lite"/>
    </source>
</evidence>
<keyword evidence="2" id="KW-0472">Membrane</keyword>
<sequence>MTPHRERPVRGGGGRHDRGTRREGSGGGEGIYRSGGRRVPHSALVTQQGHVSSVSNSDDVCRRQASISLVSWCQAERSHRRELSPYQVRTLRQDDRLSRQHLRSPVQEEDQLRVYRDAARERGEAKRQGEEQGETSEQRIRYPQEPYTAFGSGGFGRYEYRQGGLQEVVQSGNPQDGRGVHPIPPGLAGRFQFAAPLNLLLPQRTRLPRVFARTHVPRRRGAAGLHLVVATGSVTFGYLSIYLGPPLEWGPDNGAGLEPRPRVQKTKGEQNLVTKKSVRTTPRGLGGVAERKKKKKLRGLNPDDPVYRGNEENG</sequence>
<dbReference type="AlphaFoldDB" id="A0A9P0H9Q8"/>
<protein>
    <submittedName>
        <fullName evidence="3">Uncharacterized protein</fullName>
    </submittedName>
</protein>
<evidence type="ECO:0000313" key="4">
    <source>
        <dbReference type="Proteomes" id="UP001152798"/>
    </source>
</evidence>
<feature type="region of interest" description="Disordered" evidence="1">
    <location>
        <begin position="1"/>
        <end position="38"/>
    </location>
</feature>
<name>A0A9P0H9Q8_NEZVI</name>
<dbReference type="EMBL" id="OV725080">
    <property type="protein sequence ID" value="CAH1397866.1"/>
    <property type="molecule type" value="Genomic_DNA"/>
</dbReference>
<feature type="transmembrane region" description="Helical" evidence="2">
    <location>
        <begin position="223"/>
        <end position="243"/>
    </location>
</feature>
<keyword evidence="2" id="KW-0812">Transmembrane</keyword>
<evidence type="ECO:0000313" key="3">
    <source>
        <dbReference type="EMBL" id="CAH1397866.1"/>
    </source>
</evidence>
<feature type="compositionally biased region" description="Basic and acidic residues" evidence="1">
    <location>
        <begin position="305"/>
        <end position="314"/>
    </location>
</feature>
<reference evidence="3" key="1">
    <citation type="submission" date="2022-01" db="EMBL/GenBank/DDBJ databases">
        <authorList>
            <person name="King R."/>
        </authorList>
    </citation>
    <scope>NUCLEOTIDE SEQUENCE</scope>
</reference>
<evidence type="ECO:0000256" key="2">
    <source>
        <dbReference type="SAM" id="Phobius"/>
    </source>
</evidence>
<feature type="region of interest" description="Disordered" evidence="1">
    <location>
        <begin position="253"/>
        <end position="314"/>
    </location>
</feature>
<gene>
    <name evidence="3" type="ORF">NEZAVI_LOCUS7620</name>
</gene>
<dbReference type="Proteomes" id="UP001152798">
    <property type="component" value="Chromosome 4"/>
</dbReference>
<keyword evidence="4" id="KW-1185">Reference proteome</keyword>